<organism evidence="6 7">
    <name type="scientific">Clostridium aminobutyricum</name>
    <dbReference type="NCBI Taxonomy" id="33953"/>
    <lineage>
        <taxon>Bacteria</taxon>
        <taxon>Bacillati</taxon>
        <taxon>Bacillota</taxon>
        <taxon>Clostridia</taxon>
        <taxon>Eubacteriales</taxon>
        <taxon>Clostridiaceae</taxon>
        <taxon>Clostridium</taxon>
    </lineage>
</organism>
<gene>
    <name evidence="6" type="ORF">JYB65_05325</name>
</gene>
<dbReference type="InterPro" id="IPR002078">
    <property type="entry name" value="Sigma_54_int"/>
</dbReference>
<dbReference type="PANTHER" id="PTHR32071:SF74">
    <property type="entry name" value="TRANSCRIPTIONAL ACTIVATOR ROCR"/>
    <property type="match status" value="1"/>
</dbReference>
<proteinExistence type="predicted"/>
<keyword evidence="3" id="KW-0805">Transcription regulation</keyword>
<dbReference type="PROSITE" id="PS50045">
    <property type="entry name" value="SIGMA54_INTERACT_4"/>
    <property type="match status" value="1"/>
</dbReference>
<keyword evidence="7" id="KW-1185">Reference proteome</keyword>
<protein>
    <submittedName>
        <fullName evidence="6">Sigma 54-interacting transcriptional regulator</fullName>
    </submittedName>
</protein>
<evidence type="ECO:0000256" key="2">
    <source>
        <dbReference type="ARBA" id="ARBA00022840"/>
    </source>
</evidence>
<dbReference type="PROSITE" id="PS00675">
    <property type="entry name" value="SIGMA54_INTERACT_1"/>
    <property type="match status" value="1"/>
</dbReference>
<dbReference type="PANTHER" id="PTHR32071">
    <property type="entry name" value="TRANSCRIPTIONAL REGULATORY PROTEIN"/>
    <property type="match status" value="1"/>
</dbReference>
<dbReference type="SMART" id="SM00382">
    <property type="entry name" value="AAA"/>
    <property type="match status" value="1"/>
</dbReference>
<dbReference type="InterPro" id="IPR003593">
    <property type="entry name" value="AAA+_ATPase"/>
</dbReference>
<keyword evidence="1" id="KW-0547">Nucleotide-binding</keyword>
<dbReference type="InterPro" id="IPR002197">
    <property type="entry name" value="HTH_Fis"/>
</dbReference>
<sequence>MINKALNNVLNLYDEIDWIIIVNREGIVEYSTLYDTKVKEFKNENTTGMHLLEVYPQLKEEDSSILKVLKTGKPIFYEQQTLYDFRGNLHHIINSTVPIIDGNEIIGAIEVSKFIKMQEDNSVKVAENKGYSLKDMITKDPAMLEIKEKILRVAKTDSSVLISGETGTGKELVAQSIHYHSRRNQMPFVPLNCAAVPENLLESVLFGTVKGAFTGAENTQGLIWKANGGILFLDEIHRMPLNVQSKLLRFLEDHVIRRLGENEDKFVNVRILSAMNLPPMIAMEKNLIREDLFYRLSVVSIHIPPLRERKEDIPLLVNHFIDYYNGTMNCSIDGVSELVMNLFKECRWKGNVRELRYVIEGTFNLVKGNQITLKDLPDYMVHAATAEDATSEYFIADSNANLEEKMKQYEKNLITKAIAENSTYAEAARKLGITRQSLRYKIEKYSLNKK</sequence>
<dbReference type="Proteomes" id="UP000664545">
    <property type="component" value="Unassembled WGS sequence"/>
</dbReference>
<dbReference type="Pfam" id="PF02954">
    <property type="entry name" value="HTH_8"/>
    <property type="match status" value="1"/>
</dbReference>
<evidence type="ECO:0000259" key="5">
    <source>
        <dbReference type="PROSITE" id="PS50045"/>
    </source>
</evidence>
<dbReference type="Gene3D" id="1.10.8.60">
    <property type="match status" value="1"/>
</dbReference>
<dbReference type="EMBL" id="JAFJZZ010000001">
    <property type="protein sequence ID" value="MBN7772778.1"/>
    <property type="molecule type" value="Genomic_DNA"/>
</dbReference>
<evidence type="ECO:0000256" key="3">
    <source>
        <dbReference type="ARBA" id="ARBA00023015"/>
    </source>
</evidence>
<name>A0A939D8L7_CLOAM</name>
<dbReference type="InterPro" id="IPR027417">
    <property type="entry name" value="P-loop_NTPase"/>
</dbReference>
<dbReference type="PROSITE" id="PS00676">
    <property type="entry name" value="SIGMA54_INTERACT_2"/>
    <property type="match status" value="1"/>
</dbReference>
<evidence type="ECO:0000313" key="6">
    <source>
        <dbReference type="EMBL" id="MBN7772778.1"/>
    </source>
</evidence>
<dbReference type="GO" id="GO:0006355">
    <property type="term" value="P:regulation of DNA-templated transcription"/>
    <property type="evidence" value="ECO:0007669"/>
    <property type="project" value="InterPro"/>
</dbReference>
<dbReference type="RefSeq" id="WP_206581552.1">
    <property type="nucleotide sequence ID" value="NZ_JAFJZZ010000001.1"/>
</dbReference>
<dbReference type="Pfam" id="PF00158">
    <property type="entry name" value="Sigma54_activat"/>
    <property type="match status" value="1"/>
</dbReference>
<dbReference type="Gene3D" id="3.40.50.300">
    <property type="entry name" value="P-loop containing nucleotide triphosphate hydrolases"/>
    <property type="match status" value="1"/>
</dbReference>
<dbReference type="InterPro" id="IPR025943">
    <property type="entry name" value="Sigma_54_int_dom_ATP-bd_2"/>
</dbReference>
<dbReference type="Pfam" id="PF25601">
    <property type="entry name" value="AAA_lid_14"/>
    <property type="match status" value="1"/>
</dbReference>
<dbReference type="InterPro" id="IPR025662">
    <property type="entry name" value="Sigma_54_int_dom_ATP-bd_1"/>
</dbReference>
<dbReference type="GO" id="GO:0043565">
    <property type="term" value="F:sequence-specific DNA binding"/>
    <property type="evidence" value="ECO:0007669"/>
    <property type="project" value="InterPro"/>
</dbReference>
<dbReference type="InterPro" id="IPR009057">
    <property type="entry name" value="Homeodomain-like_sf"/>
</dbReference>
<keyword evidence="2" id="KW-0067">ATP-binding</keyword>
<dbReference type="GO" id="GO:0005524">
    <property type="term" value="F:ATP binding"/>
    <property type="evidence" value="ECO:0007669"/>
    <property type="project" value="UniProtKB-KW"/>
</dbReference>
<dbReference type="CDD" id="cd00009">
    <property type="entry name" value="AAA"/>
    <property type="match status" value="1"/>
</dbReference>
<keyword evidence="4" id="KW-0804">Transcription</keyword>
<accession>A0A939D8L7</accession>
<evidence type="ECO:0000313" key="7">
    <source>
        <dbReference type="Proteomes" id="UP000664545"/>
    </source>
</evidence>
<dbReference type="InterPro" id="IPR058031">
    <property type="entry name" value="AAA_lid_NorR"/>
</dbReference>
<dbReference type="Gene3D" id="1.10.10.60">
    <property type="entry name" value="Homeodomain-like"/>
    <property type="match status" value="1"/>
</dbReference>
<dbReference type="SUPFAM" id="SSF52540">
    <property type="entry name" value="P-loop containing nucleoside triphosphate hydrolases"/>
    <property type="match status" value="1"/>
</dbReference>
<dbReference type="SUPFAM" id="SSF46689">
    <property type="entry name" value="Homeodomain-like"/>
    <property type="match status" value="1"/>
</dbReference>
<dbReference type="FunFam" id="3.40.50.300:FF:000006">
    <property type="entry name" value="DNA-binding transcriptional regulator NtrC"/>
    <property type="match status" value="1"/>
</dbReference>
<feature type="domain" description="Sigma-54 factor interaction" evidence="5">
    <location>
        <begin position="136"/>
        <end position="364"/>
    </location>
</feature>
<comment type="caution">
    <text evidence="6">The sequence shown here is derived from an EMBL/GenBank/DDBJ whole genome shotgun (WGS) entry which is preliminary data.</text>
</comment>
<evidence type="ECO:0000256" key="1">
    <source>
        <dbReference type="ARBA" id="ARBA00022741"/>
    </source>
</evidence>
<reference evidence="6" key="1">
    <citation type="submission" date="2021-02" db="EMBL/GenBank/DDBJ databases">
        <title>Abyssanaerobacter marinus gen.nov., sp., nov, anaerobic bacterium isolated from the Onnuri vent field of Indian Ocean and suggestion of Mogibacteriaceae fam. nov., and proposal of reclassification of ambiguous this family's genus member.</title>
        <authorList>
            <person name="Kim Y.J."/>
            <person name="Yang J.-A."/>
        </authorList>
    </citation>
    <scope>NUCLEOTIDE SEQUENCE</scope>
    <source>
        <strain evidence="6">DSM 2634</strain>
    </source>
</reference>
<dbReference type="AlphaFoldDB" id="A0A939D8L7"/>
<evidence type="ECO:0000256" key="4">
    <source>
        <dbReference type="ARBA" id="ARBA00023163"/>
    </source>
</evidence>